<reference evidence="18" key="1">
    <citation type="submission" date="2022-07" db="EMBL/GenBank/DDBJ databases">
        <title>Faecal culturing of patients with breast cancer.</title>
        <authorList>
            <person name="Teng N.M.Y."/>
            <person name="Kiu R."/>
            <person name="Evans R."/>
            <person name="Baker D.J."/>
            <person name="Zenner C."/>
            <person name="Robinson S.D."/>
            <person name="Hall L.J."/>
        </authorList>
    </citation>
    <scope>NUCLEOTIDE SEQUENCE</scope>
    <source>
        <strain evidence="18">LH1062</strain>
    </source>
</reference>
<keyword evidence="8" id="KW-0547">Nucleotide-binding</keyword>
<feature type="transmembrane region" description="Helical" evidence="15">
    <location>
        <begin position="341"/>
        <end position="360"/>
    </location>
</feature>
<dbReference type="Gene3D" id="1.10.287.130">
    <property type="match status" value="1"/>
</dbReference>
<dbReference type="Proteomes" id="UP001060112">
    <property type="component" value="Chromosome"/>
</dbReference>
<evidence type="ECO:0000256" key="1">
    <source>
        <dbReference type="ARBA" id="ARBA00000085"/>
    </source>
</evidence>
<evidence type="ECO:0000256" key="5">
    <source>
        <dbReference type="ARBA" id="ARBA00022553"/>
    </source>
</evidence>
<dbReference type="EMBL" id="CP101620">
    <property type="protein sequence ID" value="UTY40776.1"/>
    <property type="molecule type" value="Genomic_DNA"/>
</dbReference>
<dbReference type="CDD" id="cd00075">
    <property type="entry name" value="HATPase"/>
    <property type="match status" value="1"/>
</dbReference>
<comment type="catalytic activity">
    <reaction evidence="1">
        <text>ATP + protein L-histidine = ADP + protein N-phospho-L-histidine.</text>
        <dbReference type="EC" id="2.7.13.3"/>
    </reaction>
</comment>
<dbReference type="Pfam" id="PF00512">
    <property type="entry name" value="HisKA"/>
    <property type="match status" value="1"/>
</dbReference>
<evidence type="ECO:0000256" key="15">
    <source>
        <dbReference type="SAM" id="Phobius"/>
    </source>
</evidence>
<dbReference type="InterPro" id="IPR003661">
    <property type="entry name" value="HisK_dim/P_dom"/>
</dbReference>
<dbReference type="EC" id="2.7.13.3" evidence="3"/>
<keyword evidence="14" id="KW-0175">Coiled coil</keyword>
<keyword evidence="11 15" id="KW-1133">Transmembrane helix</keyword>
<dbReference type="Pfam" id="PF02518">
    <property type="entry name" value="HATPase_c"/>
    <property type="match status" value="1"/>
</dbReference>
<keyword evidence="12" id="KW-0902">Two-component regulatory system</keyword>
<dbReference type="InterPro" id="IPR003660">
    <property type="entry name" value="HAMP_dom"/>
</dbReference>
<dbReference type="InterPro" id="IPR050398">
    <property type="entry name" value="HssS/ArlS-like"/>
</dbReference>
<keyword evidence="9 18" id="KW-0418">Kinase</keyword>
<evidence type="ECO:0000313" key="19">
    <source>
        <dbReference type="Proteomes" id="UP001060112"/>
    </source>
</evidence>
<dbReference type="SMART" id="SM00387">
    <property type="entry name" value="HATPase_c"/>
    <property type="match status" value="1"/>
</dbReference>
<evidence type="ECO:0000259" key="17">
    <source>
        <dbReference type="PROSITE" id="PS50885"/>
    </source>
</evidence>
<dbReference type="PANTHER" id="PTHR45528:SF1">
    <property type="entry name" value="SENSOR HISTIDINE KINASE CPXA"/>
    <property type="match status" value="1"/>
</dbReference>
<evidence type="ECO:0000256" key="9">
    <source>
        <dbReference type="ARBA" id="ARBA00022777"/>
    </source>
</evidence>
<sequence>MKKLNFSLIIKIACIILLAFLAVLGNEIRLGIERYIKNTVETDAEMTIRNLDKFAKNYLEKIAVNPVDLSSQQFLRLYHQALSGDSTKVKCLVDKDGKILEMSRDGIMSPTLSLIVSENETNYAKSIDFSLLNQSELERVEKMILQNQNSQIDVSLDVHIGHYNKFNDEIRDLTFQTIKINDQVVVENKISGEITHIEGVASSYMSAKMELIFPYSIEKLSMSSYLSQEALVTDYHDAFKGLQQQIQRHFQTFKDSGREFNSSIYDYTQYYLINLYEYNGKYYSTIMMRLEDWNQSIEFAQGDEELTIEDATIGYIFVTQEYDNLPMDSLKDFMYDNSSTYILAIGLIIVMCFVVAYMIVRPIKQLELAAWRISRKQFDYPIDTSRHDELGDLARGVDKMSKELEKTINDLHQEIERVQQLEIVRKEFVSNFTHEIKTPLGIINGFSEMVELEKDEKKRNEYIDIIQHETKRINELVLAMLDLSKLETQNMSLDLEELDLLDIVDEILQSMACLFESHQVQIKTDLDSSIIEADAFKIGMVVSNFISNALHHTEAGEEVIIHLDEHCFSVENTGAHIPEEDIHKIWLSFHKVDKARNEGGTGLGLAICKAILELHHFEYGVQNTERGVLFYFRF</sequence>
<evidence type="ECO:0000259" key="16">
    <source>
        <dbReference type="PROSITE" id="PS50109"/>
    </source>
</evidence>
<comment type="subcellular location">
    <subcellularLocation>
        <location evidence="2">Cell membrane</location>
        <topology evidence="2">Multi-pass membrane protein</topology>
    </subcellularLocation>
</comment>
<dbReference type="InterPro" id="IPR005467">
    <property type="entry name" value="His_kinase_dom"/>
</dbReference>
<dbReference type="CDD" id="cd00082">
    <property type="entry name" value="HisKA"/>
    <property type="match status" value="1"/>
</dbReference>
<evidence type="ECO:0000256" key="7">
    <source>
        <dbReference type="ARBA" id="ARBA00022692"/>
    </source>
</evidence>
<keyword evidence="10" id="KW-0067">ATP-binding</keyword>
<evidence type="ECO:0000256" key="13">
    <source>
        <dbReference type="ARBA" id="ARBA00023136"/>
    </source>
</evidence>
<keyword evidence="19" id="KW-1185">Reference proteome</keyword>
<keyword evidence="4" id="KW-1003">Cell membrane</keyword>
<keyword evidence="6" id="KW-0808">Transferase</keyword>
<keyword evidence="7 15" id="KW-0812">Transmembrane</keyword>
<dbReference type="PANTHER" id="PTHR45528">
    <property type="entry name" value="SENSOR HISTIDINE KINASE CPXA"/>
    <property type="match status" value="1"/>
</dbReference>
<feature type="coiled-coil region" evidence="14">
    <location>
        <begin position="397"/>
        <end position="424"/>
    </location>
</feature>
<dbReference type="PROSITE" id="PS50885">
    <property type="entry name" value="HAMP"/>
    <property type="match status" value="1"/>
</dbReference>
<protein>
    <recommendedName>
        <fullName evidence="3">histidine kinase</fullName>
        <ecNumber evidence="3">2.7.13.3</ecNumber>
    </recommendedName>
</protein>
<dbReference type="InterPro" id="IPR003594">
    <property type="entry name" value="HATPase_dom"/>
</dbReference>
<feature type="domain" description="Histidine kinase" evidence="16">
    <location>
        <begin position="431"/>
        <end position="634"/>
    </location>
</feature>
<name>A0ABY5I618_9FIRM</name>
<keyword evidence="13 15" id="KW-0472">Membrane</keyword>
<evidence type="ECO:0000256" key="6">
    <source>
        <dbReference type="ARBA" id="ARBA00022679"/>
    </source>
</evidence>
<dbReference type="SMART" id="SM00388">
    <property type="entry name" value="HisKA"/>
    <property type="match status" value="1"/>
</dbReference>
<evidence type="ECO:0000313" key="18">
    <source>
        <dbReference type="EMBL" id="UTY40776.1"/>
    </source>
</evidence>
<dbReference type="InterPro" id="IPR036890">
    <property type="entry name" value="HATPase_C_sf"/>
</dbReference>
<proteinExistence type="predicted"/>
<dbReference type="SMART" id="SM00304">
    <property type="entry name" value="HAMP"/>
    <property type="match status" value="1"/>
</dbReference>
<organism evidence="18 19">
    <name type="scientific">Allocoprobacillus halotolerans</name>
    <dbReference type="NCBI Taxonomy" id="2944914"/>
    <lineage>
        <taxon>Bacteria</taxon>
        <taxon>Bacillati</taxon>
        <taxon>Bacillota</taxon>
        <taxon>Erysipelotrichia</taxon>
        <taxon>Erysipelotrichales</taxon>
        <taxon>Erysipelotrichaceae</taxon>
        <taxon>Allocoprobacillus</taxon>
    </lineage>
</organism>
<dbReference type="Gene3D" id="6.10.340.10">
    <property type="match status" value="1"/>
</dbReference>
<dbReference type="InterPro" id="IPR036097">
    <property type="entry name" value="HisK_dim/P_sf"/>
</dbReference>
<evidence type="ECO:0000256" key="14">
    <source>
        <dbReference type="SAM" id="Coils"/>
    </source>
</evidence>
<dbReference type="RefSeq" id="WP_290142255.1">
    <property type="nucleotide sequence ID" value="NZ_CP101620.1"/>
</dbReference>
<feature type="domain" description="HAMP" evidence="17">
    <location>
        <begin position="357"/>
        <end position="409"/>
    </location>
</feature>
<dbReference type="PROSITE" id="PS50109">
    <property type="entry name" value="HIS_KIN"/>
    <property type="match status" value="1"/>
</dbReference>
<accession>A0ABY5I618</accession>
<dbReference type="Pfam" id="PF00672">
    <property type="entry name" value="HAMP"/>
    <property type="match status" value="1"/>
</dbReference>
<evidence type="ECO:0000256" key="12">
    <source>
        <dbReference type="ARBA" id="ARBA00023012"/>
    </source>
</evidence>
<evidence type="ECO:0000256" key="3">
    <source>
        <dbReference type="ARBA" id="ARBA00012438"/>
    </source>
</evidence>
<dbReference type="Gene3D" id="3.30.565.10">
    <property type="entry name" value="Histidine kinase-like ATPase, C-terminal domain"/>
    <property type="match status" value="1"/>
</dbReference>
<dbReference type="CDD" id="cd06225">
    <property type="entry name" value="HAMP"/>
    <property type="match status" value="1"/>
</dbReference>
<evidence type="ECO:0000256" key="10">
    <source>
        <dbReference type="ARBA" id="ARBA00022840"/>
    </source>
</evidence>
<keyword evidence="5" id="KW-0597">Phosphoprotein</keyword>
<evidence type="ECO:0000256" key="4">
    <source>
        <dbReference type="ARBA" id="ARBA00022475"/>
    </source>
</evidence>
<evidence type="ECO:0000256" key="11">
    <source>
        <dbReference type="ARBA" id="ARBA00022989"/>
    </source>
</evidence>
<evidence type="ECO:0000256" key="8">
    <source>
        <dbReference type="ARBA" id="ARBA00022741"/>
    </source>
</evidence>
<dbReference type="SUPFAM" id="SSF55874">
    <property type="entry name" value="ATPase domain of HSP90 chaperone/DNA topoisomerase II/histidine kinase"/>
    <property type="match status" value="1"/>
</dbReference>
<dbReference type="SUPFAM" id="SSF158472">
    <property type="entry name" value="HAMP domain-like"/>
    <property type="match status" value="1"/>
</dbReference>
<evidence type="ECO:0000256" key="2">
    <source>
        <dbReference type="ARBA" id="ARBA00004651"/>
    </source>
</evidence>
<dbReference type="SUPFAM" id="SSF47384">
    <property type="entry name" value="Homodimeric domain of signal transducing histidine kinase"/>
    <property type="match status" value="1"/>
</dbReference>
<dbReference type="GO" id="GO:0016301">
    <property type="term" value="F:kinase activity"/>
    <property type="evidence" value="ECO:0007669"/>
    <property type="project" value="UniProtKB-KW"/>
</dbReference>
<gene>
    <name evidence="18" type="ORF">NMU03_08505</name>
</gene>